<evidence type="ECO:0008006" key="3">
    <source>
        <dbReference type="Google" id="ProtNLM"/>
    </source>
</evidence>
<protein>
    <recommendedName>
        <fullName evidence="3">SET domain-containing protein</fullName>
    </recommendedName>
</protein>
<dbReference type="AlphaFoldDB" id="A0A150GE25"/>
<evidence type="ECO:0000313" key="2">
    <source>
        <dbReference type="Proteomes" id="UP000075714"/>
    </source>
</evidence>
<dbReference type="InterPro" id="IPR046341">
    <property type="entry name" value="SET_dom_sf"/>
</dbReference>
<organism evidence="1 2">
    <name type="scientific">Gonium pectorale</name>
    <name type="common">Green alga</name>
    <dbReference type="NCBI Taxonomy" id="33097"/>
    <lineage>
        <taxon>Eukaryota</taxon>
        <taxon>Viridiplantae</taxon>
        <taxon>Chlorophyta</taxon>
        <taxon>core chlorophytes</taxon>
        <taxon>Chlorophyceae</taxon>
        <taxon>CS clade</taxon>
        <taxon>Chlamydomonadales</taxon>
        <taxon>Volvocaceae</taxon>
        <taxon>Gonium</taxon>
    </lineage>
</organism>
<comment type="caution">
    <text evidence="1">The sequence shown here is derived from an EMBL/GenBank/DDBJ whole genome shotgun (WGS) entry which is preliminary data.</text>
</comment>
<proteinExistence type="predicted"/>
<dbReference type="SUPFAM" id="SSF82199">
    <property type="entry name" value="SET domain"/>
    <property type="match status" value="1"/>
</dbReference>
<gene>
    <name evidence="1" type="ORF">GPECTOR_30g184</name>
</gene>
<accession>A0A150GE25</accession>
<evidence type="ECO:0000313" key="1">
    <source>
        <dbReference type="EMBL" id="KXZ48089.1"/>
    </source>
</evidence>
<dbReference type="Gene3D" id="2.170.270.10">
    <property type="entry name" value="SET domain"/>
    <property type="match status" value="1"/>
</dbReference>
<reference evidence="2" key="1">
    <citation type="journal article" date="2016" name="Nat. Commun.">
        <title>The Gonium pectorale genome demonstrates co-option of cell cycle regulation during the evolution of multicellularity.</title>
        <authorList>
            <person name="Hanschen E.R."/>
            <person name="Marriage T.N."/>
            <person name="Ferris P.J."/>
            <person name="Hamaji T."/>
            <person name="Toyoda A."/>
            <person name="Fujiyama A."/>
            <person name="Neme R."/>
            <person name="Noguchi H."/>
            <person name="Minakuchi Y."/>
            <person name="Suzuki M."/>
            <person name="Kawai-Toyooka H."/>
            <person name="Smith D.R."/>
            <person name="Sparks H."/>
            <person name="Anderson J."/>
            <person name="Bakaric R."/>
            <person name="Luria V."/>
            <person name="Karger A."/>
            <person name="Kirschner M.W."/>
            <person name="Durand P.M."/>
            <person name="Michod R.E."/>
            <person name="Nozaki H."/>
            <person name="Olson B.J."/>
        </authorList>
    </citation>
    <scope>NUCLEOTIDE SEQUENCE [LARGE SCALE GENOMIC DNA]</scope>
    <source>
        <strain evidence="2">NIES-2863</strain>
    </source>
</reference>
<dbReference type="Proteomes" id="UP000075714">
    <property type="component" value="Unassembled WGS sequence"/>
</dbReference>
<sequence length="239" mass="25270">MALRTPATSWGEAAHYTPFLHVTKSSQITAGAPAVSDRSPGQVRVCGLTFDAALAPAVASVQAAWQERLGRELRYADPTKVQLAFTGSPIDQHLSRAVVCNKLARLLGLDGDNGRADAPLPEGPVLLEGALEPCGDPARGGAGLQATVPLKKNAVLGVDWLPGNDVDSQEAVERANCAVVPVSVRGLVLPVLVALRDIAPREQLLRDYGAGWWRDLAVAWEVAEDDGLDVARLLHGTLL</sequence>
<dbReference type="EMBL" id="LSYV01000031">
    <property type="protein sequence ID" value="KXZ48089.1"/>
    <property type="molecule type" value="Genomic_DNA"/>
</dbReference>
<keyword evidence="2" id="KW-1185">Reference proteome</keyword>
<dbReference type="OrthoDB" id="515462at2759"/>
<name>A0A150GE25_GONPE</name>
<dbReference type="CDD" id="cd08161">
    <property type="entry name" value="SET"/>
    <property type="match status" value="1"/>
</dbReference>